<reference evidence="4" key="1">
    <citation type="submission" date="2020-10" db="EMBL/GenBank/DDBJ databases">
        <authorList>
            <person name="Han B."/>
            <person name="Lu T."/>
            <person name="Zhao Q."/>
            <person name="Huang X."/>
            <person name="Zhao Y."/>
        </authorList>
    </citation>
    <scope>NUCLEOTIDE SEQUENCE</scope>
</reference>
<comment type="caution">
    <text evidence="4">The sequence shown here is derived from an EMBL/GenBank/DDBJ whole genome shotgun (WGS) entry which is preliminary data.</text>
</comment>
<dbReference type="OrthoDB" id="206201at2759"/>
<protein>
    <recommendedName>
        <fullName evidence="3">Subtilisin-like protease fibronectin type-III domain-containing protein</fullName>
    </recommendedName>
</protein>
<proteinExistence type="inferred from homology"/>
<dbReference type="Proteomes" id="UP000604825">
    <property type="component" value="Unassembled WGS sequence"/>
</dbReference>
<feature type="domain" description="Subtilisin-like protease fibronectin type-III" evidence="3">
    <location>
        <begin position="49"/>
        <end position="151"/>
    </location>
</feature>
<dbReference type="PANTHER" id="PTHR10795">
    <property type="entry name" value="PROPROTEIN CONVERTASE SUBTILISIN/KEXIN"/>
    <property type="match status" value="1"/>
</dbReference>
<evidence type="ECO:0000313" key="5">
    <source>
        <dbReference type="Proteomes" id="UP000604825"/>
    </source>
</evidence>
<dbReference type="InterPro" id="IPR045051">
    <property type="entry name" value="SBT"/>
</dbReference>
<dbReference type="InterPro" id="IPR041469">
    <property type="entry name" value="Subtilisin-like_FN3"/>
</dbReference>
<sequence length="169" mass="18374">MDPGLAFDINKEQYIGYLCSSLGQTAMRAITRKYSTGECSDYAHVAQEELNYPSVVVDVLPLRQNHVVVRTLTNLVADGLPEVYKLSVVLSKMVFVDVEPAVLTFTAPGQKRSFSIRVAPRSGVTLIKGAAFEGSIIWSSNRGHVVRSPLLAVVGLDAPPPSTAWKLDD</sequence>
<keyword evidence="5" id="KW-1185">Reference proteome</keyword>
<evidence type="ECO:0000259" key="3">
    <source>
        <dbReference type="Pfam" id="PF17766"/>
    </source>
</evidence>
<name>A0A811R799_9POAL</name>
<accession>A0A811R799</accession>
<evidence type="ECO:0000313" key="4">
    <source>
        <dbReference type="EMBL" id="CAD6265967.1"/>
    </source>
</evidence>
<keyword evidence="2" id="KW-0732">Signal</keyword>
<comment type="similarity">
    <text evidence="1">Belongs to the peptidase S8 family.</text>
</comment>
<gene>
    <name evidence="4" type="ORF">NCGR_LOCUS49272</name>
</gene>
<dbReference type="Pfam" id="PF17766">
    <property type="entry name" value="fn3_6"/>
    <property type="match status" value="1"/>
</dbReference>
<dbReference type="Gene3D" id="2.60.40.2310">
    <property type="match status" value="1"/>
</dbReference>
<evidence type="ECO:0000256" key="2">
    <source>
        <dbReference type="ARBA" id="ARBA00022729"/>
    </source>
</evidence>
<dbReference type="EMBL" id="CAJGYO010000013">
    <property type="protein sequence ID" value="CAD6265967.1"/>
    <property type="molecule type" value="Genomic_DNA"/>
</dbReference>
<dbReference type="AlphaFoldDB" id="A0A811R799"/>
<organism evidence="4 5">
    <name type="scientific">Miscanthus lutarioriparius</name>
    <dbReference type="NCBI Taxonomy" id="422564"/>
    <lineage>
        <taxon>Eukaryota</taxon>
        <taxon>Viridiplantae</taxon>
        <taxon>Streptophyta</taxon>
        <taxon>Embryophyta</taxon>
        <taxon>Tracheophyta</taxon>
        <taxon>Spermatophyta</taxon>
        <taxon>Magnoliopsida</taxon>
        <taxon>Liliopsida</taxon>
        <taxon>Poales</taxon>
        <taxon>Poaceae</taxon>
        <taxon>PACMAD clade</taxon>
        <taxon>Panicoideae</taxon>
        <taxon>Andropogonodae</taxon>
        <taxon>Andropogoneae</taxon>
        <taxon>Saccharinae</taxon>
        <taxon>Miscanthus</taxon>
    </lineage>
</organism>
<evidence type="ECO:0000256" key="1">
    <source>
        <dbReference type="ARBA" id="ARBA00011073"/>
    </source>
</evidence>